<dbReference type="GO" id="GO:0007411">
    <property type="term" value="P:axon guidance"/>
    <property type="evidence" value="ECO:0007669"/>
    <property type="project" value="TreeGrafter"/>
</dbReference>
<keyword evidence="7" id="KW-0812">Transmembrane</keyword>
<dbReference type="InterPro" id="IPR013098">
    <property type="entry name" value="Ig_I-set"/>
</dbReference>
<evidence type="ECO:0000259" key="8">
    <source>
        <dbReference type="PROSITE" id="PS50041"/>
    </source>
</evidence>
<feature type="domain" description="Fibronectin type-III" evidence="10">
    <location>
        <begin position="981"/>
        <end position="1085"/>
    </location>
</feature>
<dbReference type="PROSITE" id="PS50041">
    <property type="entry name" value="C_TYPE_LECTIN_2"/>
    <property type="match status" value="1"/>
</dbReference>
<evidence type="ECO:0000259" key="9">
    <source>
        <dbReference type="PROSITE" id="PS50835"/>
    </source>
</evidence>
<keyword evidence="2" id="KW-0677">Repeat</keyword>
<keyword evidence="3 7" id="KW-0472">Membrane</keyword>
<dbReference type="SMART" id="SM00408">
    <property type="entry name" value="IGc2"/>
    <property type="match status" value="5"/>
</dbReference>
<dbReference type="PROSITE" id="PS50835">
    <property type="entry name" value="IG_LIKE"/>
    <property type="match status" value="6"/>
</dbReference>
<dbReference type="Gene3D" id="2.60.40.10">
    <property type="entry name" value="Immunoglobulins"/>
    <property type="match status" value="10"/>
</dbReference>
<feature type="domain" description="Ig-like" evidence="9">
    <location>
        <begin position="491"/>
        <end position="572"/>
    </location>
</feature>
<dbReference type="InterPro" id="IPR003599">
    <property type="entry name" value="Ig_sub"/>
</dbReference>
<dbReference type="InterPro" id="IPR016186">
    <property type="entry name" value="C-type_lectin-like/link_sf"/>
</dbReference>
<feature type="domain" description="Fibronectin type-III" evidence="10">
    <location>
        <begin position="1193"/>
        <end position="1289"/>
    </location>
</feature>
<evidence type="ECO:0000256" key="2">
    <source>
        <dbReference type="ARBA" id="ARBA00022737"/>
    </source>
</evidence>
<feature type="domain" description="Ig-like" evidence="9">
    <location>
        <begin position="579"/>
        <end position="666"/>
    </location>
</feature>
<feature type="domain" description="Ig-like" evidence="9">
    <location>
        <begin position="672"/>
        <end position="762"/>
    </location>
</feature>
<dbReference type="GO" id="GO:0005886">
    <property type="term" value="C:plasma membrane"/>
    <property type="evidence" value="ECO:0007669"/>
    <property type="project" value="TreeGrafter"/>
</dbReference>
<feature type="domain" description="Fibronectin type-III" evidence="10">
    <location>
        <begin position="1090"/>
        <end position="1188"/>
    </location>
</feature>
<feature type="transmembrane region" description="Helical" evidence="7">
    <location>
        <begin position="63"/>
        <end position="89"/>
    </location>
</feature>
<dbReference type="InterPro" id="IPR036116">
    <property type="entry name" value="FN3_sf"/>
</dbReference>
<dbReference type="EMBL" id="JAWDGP010006281">
    <property type="protein sequence ID" value="KAK3744028.1"/>
    <property type="molecule type" value="Genomic_DNA"/>
</dbReference>
<evidence type="ECO:0000259" key="10">
    <source>
        <dbReference type="PROSITE" id="PS50853"/>
    </source>
</evidence>
<dbReference type="GO" id="GO:0030424">
    <property type="term" value="C:axon"/>
    <property type="evidence" value="ECO:0007669"/>
    <property type="project" value="TreeGrafter"/>
</dbReference>
<dbReference type="CDD" id="cd00096">
    <property type="entry name" value="Ig"/>
    <property type="match status" value="1"/>
</dbReference>
<dbReference type="InterPro" id="IPR003598">
    <property type="entry name" value="Ig_sub2"/>
</dbReference>
<evidence type="ECO:0000256" key="3">
    <source>
        <dbReference type="ARBA" id="ARBA00023136"/>
    </source>
</evidence>
<dbReference type="InterPro" id="IPR001304">
    <property type="entry name" value="C-type_lectin-like"/>
</dbReference>
<dbReference type="Gene3D" id="3.10.100.10">
    <property type="entry name" value="Mannose-Binding Protein A, subunit A"/>
    <property type="match status" value="1"/>
</dbReference>
<dbReference type="PANTHER" id="PTHR44170:SF6">
    <property type="entry name" value="CONTACTIN"/>
    <property type="match status" value="1"/>
</dbReference>
<dbReference type="FunFam" id="2.60.40.10:FF:000028">
    <property type="entry name" value="Neuronal cell adhesion molecule"/>
    <property type="match status" value="1"/>
</dbReference>
<dbReference type="SUPFAM" id="SSF48726">
    <property type="entry name" value="Immunoglobulin"/>
    <property type="match status" value="6"/>
</dbReference>
<gene>
    <name evidence="11" type="ORF">RRG08_021855</name>
</gene>
<dbReference type="Pfam" id="PF00041">
    <property type="entry name" value="fn3"/>
    <property type="match status" value="1"/>
</dbReference>
<comment type="subcellular location">
    <subcellularLocation>
        <location evidence="1">Membrane</location>
    </subcellularLocation>
</comment>
<proteinExistence type="predicted"/>
<protein>
    <recommendedName>
        <fullName evidence="13">Contactin</fullName>
    </recommendedName>
</protein>
<feature type="domain" description="Ig-like" evidence="9">
    <location>
        <begin position="267"/>
        <end position="364"/>
    </location>
</feature>
<dbReference type="Pfam" id="PF07679">
    <property type="entry name" value="I-set"/>
    <property type="match status" value="1"/>
</dbReference>
<keyword evidence="12" id="KW-1185">Reference proteome</keyword>
<dbReference type="CDD" id="cd00063">
    <property type="entry name" value="FN3"/>
    <property type="match status" value="3"/>
</dbReference>
<dbReference type="SMART" id="SM00060">
    <property type="entry name" value="FN3"/>
    <property type="match status" value="4"/>
</dbReference>
<dbReference type="Proteomes" id="UP001283361">
    <property type="component" value="Unassembled WGS sequence"/>
</dbReference>
<evidence type="ECO:0008006" key="13">
    <source>
        <dbReference type="Google" id="ProtNLM"/>
    </source>
</evidence>
<feature type="domain" description="Ig-like" evidence="9">
    <location>
        <begin position="378"/>
        <end position="446"/>
    </location>
</feature>
<accession>A0AAE0YHC8</accession>
<evidence type="ECO:0000256" key="4">
    <source>
        <dbReference type="ARBA" id="ARBA00023157"/>
    </source>
</evidence>
<keyword evidence="6" id="KW-0393">Immunoglobulin domain</keyword>
<reference evidence="11" key="1">
    <citation type="journal article" date="2023" name="G3 (Bethesda)">
        <title>A reference genome for the long-term kleptoplast-retaining sea slug Elysia crispata morphotype clarki.</title>
        <authorList>
            <person name="Eastman K.E."/>
            <person name="Pendleton A.L."/>
            <person name="Shaikh M.A."/>
            <person name="Suttiyut T."/>
            <person name="Ogas R."/>
            <person name="Tomko P."/>
            <person name="Gavelis G."/>
            <person name="Widhalm J.R."/>
            <person name="Wisecaver J.H."/>
        </authorList>
    </citation>
    <scope>NUCLEOTIDE SEQUENCE</scope>
    <source>
        <strain evidence="11">ECLA1</strain>
    </source>
</reference>
<dbReference type="Pfam" id="PF13927">
    <property type="entry name" value="Ig_3"/>
    <property type="match status" value="2"/>
</dbReference>
<evidence type="ECO:0000256" key="7">
    <source>
        <dbReference type="SAM" id="Phobius"/>
    </source>
</evidence>
<dbReference type="SUPFAM" id="SSF56436">
    <property type="entry name" value="C-type lectin-like"/>
    <property type="match status" value="1"/>
</dbReference>
<dbReference type="PANTHER" id="PTHR44170">
    <property type="entry name" value="PROTEIN SIDEKICK"/>
    <property type="match status" value="1"/>
</dbReference>
<evidence type="ECO:0000256" key="6">
    <source>
        <dbReference type="ARBA" id="ARBA00023319"/>
    </source>
</evidence>
<dbReference type="InterPro" id="IPR003961">
    <property type="entry name" value="FN3_dom"/>
</dbReference>
<dbReference type="InterPro" id="IPR016187">
    <property type="entry name" value="CTDL_fold"/>
</dbReference>
<dbReference type="SUPFAM" id="SSF49265">
    <property type="entry name" value="Fibronectin type III"/>
    <property type="match status" value="2"/>
</dbReference>
<dbReference type="SMART" id="SM00409">
    <property type="entry name" value="IG"/>
    <property type="match status" value="6"/>
</dbReference>
<feature type="domain" description="Fibronectin type-III" evidence="10">
    <location>
        <begin position="865"/>
        <end position="979"/>
    </location>
</feature>
<organism evidence="11 12">
    <name type="scientific">Elysia crispata</name>
    <name type="common">lettuce slug</name>
    <dbReference type="NCBI Taxonomy" id="231223"/>
    <lineage>
        <taxon>Eukaryota</taxon>
        <taxon>Metazoa</taxon>
        <taxon>Spiralia</taxon>
        <taxon>Lophotrochozoa</taxon>
        <taxon>Mollusca</taxon>
        <taxon>Gastropoda</taxon>
        <taxon>Heterobranchia</taxon>
        <taxon>Euthyneura</taxon>
        <taxon>Panpulmonata</taxon>
        <taxon>Sacoglossa</taxon>
        <taxon>Placobranchoidea</taxon>
        <taxon>Plakobranchidae</taxon>
        <taxon>Elysia</taxon>
    </lineage>
</organism>
<name>A0AAE0YHC8_9GAST</name>
<feature type="domain" description="Ig-like" evidence="9">
    <location>
        <begin position="763"/>
        <end position="861"/>
    </location>
</feature>
<dbReference type="InterPro" id="IPR007110">
    <property type="entry name" value="Ig-like_dom"/>
</dbReference>
<evidence type="ECO:0000256" key="1">
    <source>
        <dbReference type="ARBA" id="ARBA00004370"/>
    </source>
</evidence>
<keyword evidence="7" id="KW-1133">Transmembrane helix</keyword>
<dbReference type="FunFam" id="2.60.40.10:FF:000004">
    <property type="entry name" value="DCC isoform 1"/>
    <property type="match status" value="1"/>
</dbReference>
<feature type="domain" description="C-type lectin" evidence="8">
    <location>
        <begin position="108"/>
        <end position="225"/>
    </location>
</feature>
<keyword evidence="5" id="KW-0325">Glycoprotein</keyword>
<evidence type="ECO:0000313" key="11">
    <source>
        <dbReference type="EMBL" id="KAK3744028.1"/>
    </source>
</evidence>
<dbReference type="InterPro" id="IPR036179">
    <property type="entry name" value="Ig-like_dom_sf"/>
</dbReference>
<keyword evidence="4" id="KW-1015">Disulfide bond</keyword>
<dbReference type="SMART" id="SM00034">
    <property type="entry name" value="CLECT"/>
    <property type="match status" value="1"/>
</dbReference>
<evidence type="ECO:0000256" key="5">
    <source>
        <dbReference type="ARBA" id="ARBA00023180"/>
    </source>
</evidence>
<dbReference type="InterPro" id="IPR013783">
    <property type="entry name" value="Ig-like_fold"/>
</dbReference>
<sequence>MVMSSGPRKRGESGPVFSSLFLHLWRHALYEELNKDKDPRKFKEQRIYILLLFYETRFVQQDAAALMVVYNAAVAAAATVVVAVAVVVFCQLASAQTTFYCPDQWPSYQGHCYRFEGDSLLTYDDAKGACGLHGAGVLSVETAAEHSFIVRWLEQHDLFQRVWYTSGVRADNPGPVETKYKWESTGEDVTLLVTSLWLQTPDEKVLNGVIAYGYGHSGFGLKWVDRSETRPYICKIPEREAYRIRVNTRGFDYGLPSGSPLALERGPHFLVEPRSVVVVSQGDSSSAPPVVLDCVVAAVPQATYHWFKGQTLDVELTMLTDDRITITNGRLTIQHPNKHLDWDVYRCVASNEYGTVISSSVEITFGDLGEFNNVKDAGTRAKAFDGAILECSPITYKPAISYQWLKGDSLQFVRPEFQDYIFISKNGKLYFSEVTRADESTYKCIAVLIGVNRYTLGTGHAPTRTSLPIPLIVDDQAPKSDWGPEIQNDFPAVFPSPPLRGQDVRLECFAYGSSTTPFRYSWSRDDKPLPAASETFDHDRVLVLHNAQLEDSGVYRCTVSRGHATSDTKTVTLNLGAKPYFVSPLRDQHADIDSQLTWICHARGNPEPVYSWYRNGQLLTSDPRSRLTVKRNVLSISLLDPDLHNGMYQCGAANTHGESMSNAQLRVLALPPSLERYPPPSSVMAARGGNLTLRCHPEGAPYPTIEWSKGGSIIANGGDKYTVLSNGNLHVARLASNDRGVYTCTATNHFGSTQASSSVIITEGVAIMSTPSDDTVVVNQTTFLPCQASHPEKLDMVYEWTFNDFRLDFRTGHYQLTHQTQATLQGLHGLYLISTQFQHQGLYTCIVRSPFVATSHSAYVTVKGPPRRPGGVVALTGATTTNSTVVEWVQGSSSGGSIGAHVIQIAHQLFPHAWQDYATVRPSDSVVQNGKTQGWHSFRVAGLNPGTDYRFRVLAVNEYGRGLESSASAYVRTFSAPPAVAPRNLRGGGGSIGTLTIRWNALDKSEYGTSNVNSVGYRVFWRLKHNTSTDSQWSLRDIAGATVEHMSVFVGEAMFFTLYETKLQAVNDMGFGPNSSIAEVYSAETLPTAVPQNVNTNTFNSTAIEVFWVPVPQVREFAGGTILGYQINYWNQEDPASTASFIKYYGQLDYGLVIGLDVDVNMVIDVQVFNSAGLGARSNRYIMETSGFAPLTYPQEVHIWSAGEGRAHLWWRGITITTEEEGLTGYAIWLWSANESPGSAELIELDGMAFHYTLRNLDRNTLYALRLAAVGGGGYGKKTPTIYFTVEGQIEVHSHLAETIDILSGARSHYVISSVLVAFCVALATKVTWNL</sequence>
<dbReference type="PROSITE" id="PS50853">
    <property type="entry name" value="FN3"/>
    <property type="match status" value="4"/>
</dbReference>
<dbReference type="GO" id="GO:0098609">
    <property type="term" value="P:cell-cell adhesion"/>
    <property type="evidence" value="ECO:0007669"/>
    <property type="project" value="TreeGrafter"/>
</dbReference>
<comment type="caution">
    <text evidence="11">The sequence shown here is derived from an EMBL/GenBank/DDBJ whole genome shotgun (WGS) entry which is preliminary data.</text>
</comment>
<evidence type="ECO:0000313" key="12">
    <source>
        <dbReference type="Proteomes" id="UP001283361"/>
    </source>
</evidence>